<evidence type="ECO:0000259" key="2">
    <source>
        <dbReference type="Pfam" id="PF20448"/>
    </source>
</evidence>
<dbReference type="Proteomes" id="UP001208649">
    <property type="component" value="Unassembled WGS sequence"/>
</dbReference>
<feature type="chain" id="PRO_5045681555" description="DUF6705 domain-containing protein" evidence="1">
    <location>
        <begin position="18"/>
        <end position="136"/>
    </location>
</feature>
<accession>A0ABT2WB44</accession>
<dbReference type="InterPro" id="IPR046551">
    <property type="entry name" value="DUF6705"/>
</dbReference>
<organism evidence="3 4">
    <name type="scientific">Chryseobacterium edaphi</name>
    <dbReference type="NCBI Taxonomy" id="2976532"/>
    <lineage>
        <taxon>Bacteria</taxon>
        <taxon>Pseudomonadati</taxon>
        <taxon>Bacteroidota</taxon>
        <taxon>Flavobacteriia</taxon>
        <taxon>Flavobacteriales</taxon>
        <taxon>Weeksellaceae</taxon>
        <taxon>Chryseobacterium group</taxon>
        <taxon>Chryseobacterium</taxon>
    </lineage>
</organism>
<comment type="caution">
    <text evidence="3">The sequence shown here is derived from an EMBL/GenBank/DDBJ whole genome shotgun (WGS) entry which is preliminary data.</text>
</comment>
<keyword evidence="1" id="KW-0732">Signal</keyword>
<evidence type="ECO:0000313" key="3">
    <source>
        <dbReference type="EMBL" id="MCU7617855.1"/>
    </source>
</evidence>
<feature type="domain" description="DUF6705" evidence="2">
    <location>
        <begin position="1"/>
        <end position="107"/>
    </location>
</feature>
<evidence type="ECO:0000313" key="4">
    <source>
        <dbReference type="Proteomes" id="UP001208649"/>
    </source>
</evidence>
<sequence length="136" mass="15558">MKLFILTLMILPTSVFSQQFNPNTSIASIQCSSYTPNNQFDKFIGTWKWTNGNETLVIVLKKEKVLDVWKEDTCEDVLIGFHKYTKNGIIIESTLENINSFQNQNYIHFIRLDFGMIITINLLGVSSIVQETISCA</sequence>
<evidence type="ECO:0000256" key="1">
    <source>
        <dbReference type="SAM" id="SignalP"/>
    </source>
</evidence>
<dbReference type="EMBL" id="JAOTEM010000002">
    <property type="protein sequence ID" value="MCU7617855.1"/>
    <property type="molecule type" value="Genomic_DNA"/>
</dbReference>
<proteinExistence type="predicted"/>
<name>A0ABT2WB44_9FLAO</name>
<dbReference type="Pfam" id="PF20448">
    <property type="entry name" value="DUF6705"/>
    <property type="match status" value="1"/>
</dbReference>
<keyword evidence="4" id="KW-1185">Reference proteome</keyword>
<reference evidence="4" key="1">
    <citation type="submission" date="2023-07" db="EMBL/GenBank/DDBJ databases">
        <title>Chryseobacterium sp. strain PBS4-4 Genome sequencing and assembly.</title>
        <authorList>
            <person name="Jung Y."/>
        </authorList>
    </citation>
    <scope>NUCLEOTIDE SEQUENCE [LARGE SCALE GENOMIC DNA]</scope>
    <source>
        <strain evidence="4">PBS4-4</strain>
    </source>
</reference>
<feature type="signal peptide" evidence="1">
    <location>
        <begin position="1"/>
        <end position="17"/>
    </location>
</feature>
<protein>
    <recommendedName>
        <fullName evidence="2">DUF6705 domain-containing protein</fullName>
    </recommendedName>
</protein>
<gene>
    <name evidence="3" type="ORF">NZ698_11650</name>
</gene>
<dbReference type="RefSeq" id="WP_263003307.1">
    <property type="nucleotide sequence ID" value="NZ_JAOTEM010000002.1"/>
</dbReference>